<name>A0ABC8LB77_ERUVS</name>
<protein>
    <submittedName>
        <fullName evidence="4">Uncharacterized protein</fullName>
    </submittedName>
</protein>
<reference evidence="4 5" key="1">
    <citation type="submission" date="2022-03" db="EMBL/GenBank/DDBJ databases">
        <authorList>
            <person name="Macdonald S."/>
            <person name="Ahmed S."/>
            <person name="Newling K."/>
        </authorList>
    </citation>
    <scope>NUCLEOTIDE SEQUENCE [LARGE SCALE GENOMIC DNA]</scope>
</reference>
<comment type="caution">
    <text evidence="4">The sequence shown here is derived from an EMBL/GenBank/DDBJ whole genome shotgun (WGS) entry which is preliminary data.</text>
</comment>
<feature type="region of interest" description="Disordered" evidence="3">
    <location>
        <begin position="1"/>
        <end position="29"/>
    </location>
</feature>
<keyword evidence="1" id="KW-0677">Repeat</keyword>
<evidence type="ECO:0000313" key="4">
    <source>
        <dbReference type="EMBL" id="CAH8380804.1"/>
    </source>
</evidence>
<keyword evidence="5" id="KW-1185">Reference proteome</keyword>
<evidence type="ECO:0000256" key="3">
    <source>
        <dbReference type="SAM" id="MobiDB-lite"/>
    </source>
</evidence>
<evidence type="ECO:0000256" key="2">
    <source>
        <dbReference type="ARBA" id="ARBA00022803"/>
    </source>
</evidence>
<dbReference type="InterPro" id="IPR051730">
    <property type="entry name" value="NASP-like"/>
</dbReference>
<dbReference type="PANTHER" id="PTHR15081:SF1">
    <property type="entry name" value="NUCLEAR AUTOANTIGENIC SPERM PROTEIN"/>
    <property type="match status" value="1"/>
</dbReference>
<evidence type="ECO:0000256" key="1">
    <source>
        <dbReference type="ARBA" id="ARBA00022737"/>
    </source>
</evidence>
<dbReference type="PANTHER" id="PTHR15081">
    <property type="entry name" value="NUCLEAR AUTOANTIGENIC SPERM PROTEIN NASP -RELATED"/>
    <property type="match status" value="1"/>
</dbReference>
<organism evidence="4 5">
    <name type="scientific">Eruca vesicaria subsp. sativa</name>
    <name type="common">Garden rocket</name>
    <name type="synonym">Eruca sativa</name>
    <dbReference type="NCBI Taxonomy" id="29727"/>
    <lineage>
        <taxon>Eukaryota</taxon>
        <taxon>Viridiplantae</taxon>
        <taxon>Streptophyta</taxon>
        <taxon>Embryophyta</taxon>
        <taxon>Tracheophyta</taxon>
        <taxon>Spermatophyta</taxon>
        <taxon>Magnoliopsida</taxon>
        <taxon>eudicotyledons</taxon>
        <taxon>Gunneridae</taxon>
        <taxon>Pentapetalae</taxon>
        <taxon>rosids</taxon>
        <taxon>malvids</taxon>
        <taxon>Brassicales</taxon>
        <taxon>Brassicaceae</taxon>
        <taxon>Brassiceae</taxon>
        <taxon>Eruca</taxon>
    </lineage>
</organism>
<dbReference type="AlphaFoldDB" id="A0ABC8LB77"/>
<dbReference type="EMBL" id="CAKOAT010496265">
    <property type="protein sequence ID" value="CAH8380804.1"/>
    <property type="molecule type" value="Genomic_DNA"/>
</dbReference>
<gene>
    <name evidence="4" type="ORF">ERUC_LOCUS33287</name>
</gene>
<sequence>MMVEEAAAASASEASSAVTDDLSEEEREKTLEFTDELAEKGSVFLKEMDFAEVVDCFSRALEIRVAHSGELPAECVNAANMDQLSWRRLKLKLIHLVTCQKKTLKLSRSLAIRTLQMVNL</sequence>
<proteinExistence type="predicted"/>
<evidence type="ECO:0000313" key="5">
    <source>
        <dbReference type="Proteomes" id="UP001642260"/>
    </source>
</evidence>
<dbReference type="Proteomes" id="UP001642260">
    <property type="component" value="Unassembled WGS sequence"/>
</dbReference>
<feature type="compositionally biased region" description="Low complexity" evidence="3">
    <location>
        <begin position="1"/>
        <end position="17"/>
    </location>
</feature>
<keyword evidence="2" id="KW-0802">TPR repeat</keyword>
<accession>A0ABC8LB77</accession>